<sequence length="260" mass="29922">MTKESNQVRESLVFNPEINKVKFSTTGNTACPFCEVDQLTDIYKTDGHKIWLKNKFPTIEKAEMTVIIESDKHVGDVSNYGKKENQEIFRFAFNCWEEMIASGNFRSVLMFKNFGPRSGGSLRHPHFQVVGLPNVNGYAEIKKENFSGLLIHKNSVDITLSDHPVMGFVEFNVSIRSLSAVEKLADQVQKITAFLLSDYMHGHCDSYNLFFYHFEDQYICKIVPRFITSPYFIGYKLSQVNNQDYLEELAETLRKLLKAD</sequence>
<protein>
    <submittedName>
        <fullName evidence="3">Galactose-1-phosphate uridylyltransferase</fullName>
    </submittedName>
</protein>
<dbReference type="Gene3D" id="3.30.428.10">
    <property type="entry name" value="HIT-like"/>
    <property type="match status" value="1"/>
</dbReference>
<keyword evidence="3" id="KW-0808">Transferase</keyword>
<dbReference type="Proteomes" id="UP000245021">
    <property type="component" value="Unassembled WGS sequence"/>
</dbReference>
<organism evidence="3 4">
    <name type="scientific">Lactococcus termiticola</name>
    <dbReference type="NCBI Taxonomy" id="2169526"/>
    <lineage>
        <taxon>Bacteria</taxon>
        <taxon>Bacillati</taxon>
        <taxon>Bacillota</taxon>
        <taxon>Bacilli</taxon>
        <taxon>Lactobacillales</taxon>
        <taxon>Streptococcaceae</taxon>
        <taxon>Lactococcus</taxon>
    </lineage>
</organism>
<evidence type="ECO:0000259" key="1">
    <source>
        <dbReference type="Pfam" id="PF16285"/>
    </source>
</evidence>
<dbReference type="SUPFAM" id="SSF54197">
    <property type="entry name" value="HIT-like"/>
    <property type="match status" value="1"/>
</dbReference>
<gene>
    <name evidence="3" type="primary">galT_2</name>
    <name evidence="3" type="ORF">NtB2_01513</name>
</gene>
<evidence type="ECO:0000259" key="2">
    <source>
        <dbReference type="Pfam" id="PF20956"/>
    </source>
</evidence>
<feature type="domain" description="DUF4931" evidence="1">
    <location>
        <begin position="26"/>
        <end position="134"/>
    </location>
</feature>
<comment type="caution">
    <text evidence="3">The sequence shown here is derived from an EMBL/GenBank/DDBJ whole genome shotgun (WGS) entry which is preliminary data.</text>
</comment>
<dbReference type="InterPro" id="IPR012361">
    <property type="entry name" value="GalT_short"/>
</dbReference>
<dbReference type="Pfam" id="PF16285">
    <property type="entry name" value="DUF4931_N"/>
    <property type="match status" value="1"/>
</dbReference>
<dbReference type="PIRSF" id="PIRSF031505">
    <property type="entry name" value="GalT_short"/>
    <property type="match status" value="1"/>
</dbReference>
<evidence type="ECO:0000313" key="4">
    <source>
        <dbReference type="Proteomes" id="UP000245021"/>
    </source>
</evidence>
<keyword evidence="3" id="KW-0548">Nucleotidyltransferase</keyword>
<dbReference type="InterPro" id="IPR046322">
    <property type="entry name" value="DUF4931"/>
</dbReference>
<keyword evidence="4" id="KW-1185">Reference proteome</keyword>
<dbReference type="OrthoDB" id="1803128at2"/>
<dbReference type="GO" id="GO:0016779">
    <property type="term" value="F:nucleotidyltransferase activity"/>
    <property type="evidence" value="ECO:0007669"/>
    <property type="project" value="UniProtKB-KW"/>
</dbReference>
<name>A0A2R5HH34_9LACT</name>
<dbReference type="Pfam" id="PF20956">
    <property type="entry name" value="DUF4931_C"/>
    <property type="match status" value="1"/>
</dbReference>
<proteinExistence type="predicted"/>
<evidence type="ECO:0000313" key="3">
    <source>
        <dbReference type="EMBL" id="GBG97373.1"/>
    </source>
</evidence>
<dbReference type="InterPro" id="IPR036265">
    <property type="entry name" value="HIT-like_sf"/>
</dbReference>
<feature type="domain" description="DUF4931" evidence="2">
    <location>
        <begin position="140"/>
        <end position="255"/>
    </location>
</feature>
<dbReference type="AlphaFoldDB" id="A0A2R5HH34"/>
<dbReference type="InterPro" id="IPR049285">
    <property type="entry name" value="DUF4931_C"/>
</dbReference>
<accession>A0A2R5HH34</accession>
<dbReference type="EMBL" id="BFFO01000011">
    <property type="protein sequence ID" value="GBG97373.1"/>
    <property type="molecule type" value="Genomic_DNA"/>
</dbReference>
<dbReference type="RefSeq" id="WP_109246331.1">
    <property type="nucleotide sequence ID" value="NZ_BFFO01000011.1"/>
</dbReference>
<reference evidence="3 4" key="1">
    <citation type="journal article" date="2018" name="Genome Announc.">
        <title>Draft Genome Sequence of Lactococcus sp. Strain NtB2 (JCM 32569), Isolated from the Gut of the Higher Termite Nasutitermes takasagoensis.</title>
        <authorList>
            <person name="Noda S."/>
            <person name="Aihara C."/>
            <person name="Yuki M."/>
            <person name="Ohkuma M."/>
        </authorList>
    </citation>
    <scope>NUCLEOTIDE SEQUENCE [LARGE SCALE GENOMIC DNA]</scope>
    <source>
        <strain evidence="3 4">NtB2</strain>
    </source>
</reference>